<sequence length="99" mass="10517">MAGVQLQRPWGRAGRVLQPVLPQGSLTPPWPQGAGCHLLPVLSMVWVGSMASPWPPQLRPLCQPPPTPPAFGALLALLPTNIRLCLPTPVPLHGLLSCP</sequence>
<reference evidence="1" key="1">
    <citation type="submission" date="2023-04" db="EMBL/GenBank/DDBJ databases">
        <authorList>
            <consortium name="ELIXIR-Norway"/>
        </authorList>
    </citation>
    <scope>NUCLEOTIDE SEQUENCE [LARGE SCALE GENOMIC DNA]</scope>
</reference>
<accession>A0ABN8Z804</accession>
<dbReference type="Proteomes" id="UP001176941">
    <property type="component" value="Chromosome 3"/>
</dbReference>
<evidence type="ECO:0000313" key="1">
    <source>
        <dbReference type="EMBL" id="CAI9169565.1"/>
    </source>
</evidence>
<protein>
    <submittedName>
        <fullName evidence="1">Uncharacterized protein</fullName>
    </submittedName>
</protein>
<dbReference type="EMBL" id="OX459939">
    <property type="protein sequence ID" value="CAI9169565.1"/>
    <property type="molecule type" value="Genomic_DNA"/>
</dbReference>
<name>A0ABN8Z804_RANTA</name>
<keyword evidence="2" id="KW-1185">Reference proteome</keyword>
<evidence type="ECO:0000313" key="2">
    <source>
        <dbReference type="Proteomes" id="UP001176941"/>
    </source>
</evidence>
<proteinExistence type="predicted"/>
<organism evidence="1 2">
    <name type="scientific">Rangifer tarandus platyrhynchus</name>
    <name type="common">Svalbard reindeer</name>
    <dbReference type="NCBI Taxonomy" id="3082113"/>
    <lineage>
        <taxon>Eukaryota</taxon>
        <taxon>Metazoa</taxon>
        <taxon>Chordata</taxon>
        <taxon>Craniata</taxon>
        <taxon>Vertebrata</taxon>
        <taxon>Euteleostomi</taxon>
        <taxon>Mammalia</taxon>
        <taxon>Eutheria</taxon>
        <taxon>Laurasiatheria</taxon>
        <taxon>Artiodactyla</taxon>
        <taxon>Ruminantia</taxon>
        <taxon>Pecora</taxon>
        <taxon>Cervidae</taxon>
        <taxon>Odocoileinae</taxon>
        <taxon>Rangifer</taxon>
    </lineage>
</organism>
<gene>
    <name evidence="1" type="ORF">MRATA1EN1_LOCUS18527</name>
</gene>